<keyword evidence="2" id="KW-0813">Transport</keyword>
<gene>
    <name evidence="6" type="ORF">QFZ34_000252</name>
</gene>
<evidence type="ECO:0000256" key="5">
    <source>
        <dbReference type="ARBA" id="ARBA00023136"/>
    </source>
</evidence>
<dbReference type="EMBL" id="JAUSZT010000001">
    <property type="protein sequence ID" value="MDQ0995075.1"/>
    <property type="molecule type" value="Genomic_DNA"/>
</dbReference>
<sequence>MSFIRTGIDNGGLAAPAAIASPGSRLVRAGFIPLVDAAILIAAAEFGFAAREGIQLSLIKDVSWANIRDRLAFRQFDVAHMLAPMPVAASLGLGSNPSPVIAPFILGRGGNAITLSLGLYRRMQTMADLSGKQDALVNARALKRVIEVRRNEGLDPITLGITYPFSSHNYELRYWLAAGGIDPDLDVKLVVVPPPMTSDALSAGVIDGFCVGAPWNMVAVSRGVGCIVAVKEDIWAPSPEKVIGMRPDWFEQNSETGSRLIVALDRAARWCDDGENRRELAQLLSGPNYLDVPFDLLHRVLLGQFTIDPDGAERTVPDYFNFHRDAANFPWVSQAQWIYSQMVRWSQVDYSPSLAGLAGAAFRPDLYRNAIGVRPDTPVNDTRVEGAGTADAFLDGAVFDPANITRYLQSLGSTKGDE</sequence>
<dbReference type="Proteomes" id="UP001237780">
    <property type="component" value="Unassembled WGS sequence"/>
</dbReference>
<evidence type="ECO:0000313" key="7">
    <source>
        <dbReference type="Proteomes" id="UP001237780"/>
    </source>
</evidence>
<keyword evidence="4" id="KW-0997">Cell inner membrane</keyword>
<dbReference type="Pfam" id="PF13379">
    <property type="entry name" value="NMT1_2"/>
    <property type="match status" value="1"/>
</dbReference>
<evidence type="ECO:0000256" key="2">
    <source>
        <dbReference type="ARBA" id="ARBA00022448"/>
    </source>
</evidence>
<keyword evidence="5" id="KW-0472">Membrane</keyword>
<proteinExistence type="predicted"/>
<dbReference type="Gene3D" id="3.40.190.10">
    <property type="entry name" value="Periplasmic binding protein-like II"/>
    <property type="match status" value="2"/>
</dbReference>
<dbReference type="SUPFAM" id="SSF53850">
    <property type="entry name" value="Periplasmic binding protein-like II"/>
    <property type="match status" value="1"/>
</dbReference>
<keyword evidence="3" id="KW-1003">Cell membrane</keyword>
<dbReference type="RefSeq" id="WP_307275757.1">
    <property type="nucleotide sequence ID" value="NZ_JAUSZT010000001.1"/>
</dbReference>
<keyword evidence="7" id="KW-1185">Reference proteome</keyword>
<evidence type="ECO:0000256" key="3">
    <source>
        <dbReference type="ARBA" id="ARBA00022475"/>
    </source>
</evidence>
<protein>
    <submittedName>
        <fullName evidence="6">ABC-type nitrate/sulfonate/bicarbonate transport system substrate-binding protein</fullName>
    </submittedName>
</protein>
<dbReference type="PANTHER" id="PTHR30024:SF43">
    <property type="entry name" value="BLL4572 PROTEIN"/>
    <property type="match status" value="1"/>
</dbReference>
<evidence type="ECO:0000313" key="6">
    <source>
        <dbReference type="EMBL" id="MDQ0995075.1"/>
    </source>
</evidence>
<dbReference type="PANTHER" id="PTHR30024">
    <property type="entry name" value="ALIPHATIC SULFONATES-BINDING PROTEIN-RELATED"/>
    <property type="match status" value="1"/>
</dbReference>
<evidence type="ECO:0000256" key="4">
    <source>
        <dbReference type="ARBA" id="ARBA00022519"/>
    </source>
</evidence>
<comment type="caution">
    <text evidence="6">The sequence shown here is derived from an EMBL/GenBank/DDBJ whole genome shotgun (WGS) entry which is preliminary data.</text>
</comment>
<accession>A0ABU0S2S7</accession>
<organism evidence="6 7">
    <name type="scientific">Phyllobacterium ifriqiyense</name>
    <dbReference type="NCBI Taxonomy" id="314238"/>
    <lineage>
        <taxon>Bacteria</taxon>
        <taxon>Pseudomonadati</taxon>
        <taxon>Pseudomonadota</taxon>
        <taxon>Alphaproteobacteria</taxon>
        <taxon>Hyphomicrobiales</taxon>
        <taxon>Phyllobacteriaceae</taxon>
        <taxon>Phyllobacterium</taxon>
    </lineage>
</organism>
<evidence type="ECO:0000256" key="1">
    <source>
        <dbReference type="ARBA" id="ARBA00004308"/>
    </source>
</evidence>
<name>A0ABU0S2S7_9HYPH</name>
<dbReference type="CDD" id="cd13553">
    <property type="entry name" value="PBP2_NrtA_CpmA_like"/>
    <property type="match status" value="1"/>
</dbReference>
<dbReference type="InterPro" id="IPR044527">
    <property type="entry name" value="NrtA/CpmA_ABC-bd_dom"/>
</dbReference>
<reference evidence="6 7" key="1">
    <citation type="submission" date="2023-07" db="EMBL/GenBank/DDBJ databases">
        <title>Comparative genomics of wheat-associated soil bacteria to identify genetic determinants of phenazine resistance.</title>
        <authorList>
            <person name="Mouncey N."/>
        </authorList>
    </citation>
    <scope>NUCLEOTIDE SEQUENCE [LARGE SCALE GENOMIC DNA]</scope>
    <source>
        <strain evidence="6 7">W4I11</strain>
    </source>
</reference>
<comment type="subcellular location">
    <subcellularLocation>
        <location evidence="1">Endomembrane system</location>
    </subcellularLocation>
</comment>